<dbReference type="CDD" id="cd05242">
    <property type="entry name" value="SDR_a8"/>
    <property type="match status" value="1"/>
</dbReference>
<dbReference type="PANTHER" id="PTHR11092">
    <property type="entry name" value="SUGAR NUCLEOTIDE EPIMERASE RELATED"/>
    <property type="match status" value="1"/>
</dbReference>
<dbReference type="InterPro" id="IPR036291">
    <property type="entry name" value="NAD(P)-bd_dom_sf"/>
</dbReference>
<reference evidence="4 5" key="1">
    <citation type="submission" date="2023-04" db="EMBL/GenBank/DDBJ databases">
        <title>Ectobacillus antri isolated from activated sludge.</title>
        <authorList>
            <person name="Yan P."/>
            <person name="Liu X."/>
        </authorList>
    </citation>
    <scope>NUCLEOTIDE SEQUENCE [LARGE SCALE GENOMIC DNA]</scope>
    <source>
        <strain evidence="4 5">C18H</strain>
    </source>
</reference>
<dbReference type="InterPro" id="IPR013549">
    <property type="entry name" value="DUF1731"/>
</dbReference>
<sequence length="295" mass="32163">MKIAISGGTGFIGKALATHLISRGHAVFVLTRSDRTAHDGITYVKWNAADNLFPLPAVDAVINLAGESLNSGRWTETKKQQILNSRLSTTQGILRQLASLSERPKIFINASAIGYYGTSLTQTFTELDKPGQDFLATTVELWEKEARKAEELGMRTVLARFGIVLGAGGALSKIILPYRLFAGGTVGSGKQWLSWVHIDDVTNMISFCLNHQDISGPVNITAPHPVTMKEFGKTIAKIIHRPHWLPAPALALKLTLGEMSILVLEGQKALPQKAIEHGYTHTYKDLEIALSTILS</sequence>
<dbReference type="Proteomes" id="UP001218246">
    <property type="component" value="Unassembled WGS sequence"/>
</dbReference>
<accession>A0ABT6H720</accession>
<dbReference type="InterPro" id="IPR001509">
    <property type="entry name" value="Epimerase_deHydtase"/>
</dbReference>
<evidence type="ECO:0000313" key="4">
    <source>
        <dbReference type="EMBL" id="MDG5754422.1"/>
    </source>
</evidence>
<dbReference type="PANTHER" id="PTHR11092:SF0">
    <property type="entry name" value="EPIMERASE FAMILY PROTEIN SDR39U1"/>
    <property type="match status" value="1"/>
</dbReference>
<evidence type="ECO:0000256" key="1">
    <source>
        <dbReference type="ARBA" id="ARBA00009353"/>
    </source>
</evidence>
<organism evidence="4 5">
    <name type="scientific">Ectobacillus antri</name>
    <dbReference type="NCBI Taxonomy" id="2486280"/>
    <lineage>
        <taxon>Bacteria</taxon>
        <taxon>Bacillati</taxon>
        <taxon>Bacillota</taxon>
        <taxon>Bacilli</taxon>
        <taxon>Bacillales</taxon>
        <taxon>Bacillaceae</taxon>
        <taxon>Ectobacillus</taxon>
    </lineage>
</organism>
<dbReference type="EMBL" id="JARULN010000008">
    <property type="protein sequence ID" value="MDG5754422.1"/>
    <property type="molecule type" value="Genomic_DNA"/>
</dbReference>
<dbReference type="Pfam" id="PF08338">
    <property type="entry name" value="DUF1731"/>
    <property type="match status" value="1"/>
</dbReference>
<dbReference type="NCBIfam" id="TIGR01777">
    <property type="entry name" value="yfcH"/>
    <property type="match status" value="1"/>
</dbReference>
<dbReference type="SUPFAM" id="SSF51735">
    <property type="entry name" value="NAD(P)-binding Rossmann-fold domains"/>
    <property type="match status" value="1"/>
</dbReference>
<feature type="domain" description="NAD-dependent epimerase/dehydratase" evidence="2">
    <location>
        <begin position="3"/>
        <end position="219"/>
    </location>
</feature>
<dbReference type="Pfam" id="PF01370">
    <property type="entry name" value="Epimerase"/>
    <property type="match status" value="1"/>
</dbReference>
<gene>
    <name evidence="4" type="ORF">P6P90_10610</name>
</gene>
<name>A0ABT6H720_9BACI</name>
<evidence type="ECO:0000259" key="3">
    <source>
        <dbReference type="Pfam" id="PF08338"/>
    </source>
</evidence>
<dbReference type="RefSeq" id="WP_278018227.1">
    <property type="nucleotide sequence ID" value="NZ_JARRRY010000007.1"/>
</dbReference>
<dbReference type="InterPro" id="IPR010099">
    <property type="entry name" value="SDR39U1"/>
</dbReference>
<proteinExistence type="inferred from homology"/>
<keyword evidence="5" id="KW-1185">Reference proteome</keyword>
<comment type="caution">
    <text evidence="4">The sequence shown here is derived from an EMBL/GenBank/DDBJ whole genome shotgun (WGS) entry which is preliminary data.</text>
</comment>
<evidence type="ECO:0000259" key="2">
    <source>
        <dbReference type="Pfam" id="PF01370"/>
    </source>
</evidence>
<protein>
    <submittedName>
        <fullName evidence="4">TIGR01777 family oxidoreductase</fullName>
    </submittedName>
</protein>
<dbReference type="Gene3D" id="3.40.50.720">
    <property type="entry name" value="NAD(P)-binding Rossmann-like Domain"/>
    <property type="match status" value="1"/>
</dbReference>
<evidence type="ECO:0000313" key="5">
    <source>
        <dbReference type="Proteomes" id="UP001218246"/>
    </source>
</evidence>
<comment type="similarity">
    <text evidence="1">Belongs to the NAD(P)-dependent epimerase/dehydratase family. SDR39U1 subfamily.</text>
</comment>
<feature type="domain" description="DUF1731" evidence="3">
    <location>
        <begin position="247"/>
        <end position="292"/>
    </location>
</feature>